<reference evidence="4 5" key="1">
    <citation type="submission" date="2019-09" db="EMBL/GenBank/DDBJ databases">
        <title>Bird 10,000 Genomes (B10K) Project - Family phase.</title>
        <authorList>
            <person name="Zhang G."/>
        </authorList>
    </citation>
    <scope>NUCLEOTIDE SEQUENCE [LARGE SCALE GENOMIC DNA]</scope>
    <source>
        <strain evidence="4">B10K-DU-002-43</strain>
        <tissue evidence="4">Muscle</tissue>
    </source>
</reference>
<evidence type="ECO:0000313" key="5">
    <source>
        <dbReference type="Proteomes" id="UP000524007"/>
    </source>
</evidence>
<evidence type="ECO:0000256" key="2">
    <source>
        <dbReference type="ARBA" id="ARBA00022741"/>
    </source>
</evidence>
<dbReference type="Gene3D" id="3.30.470.20">
    <property type="entry name" value="ATP-grasp fold, B domain"/>
    <property type="match status" value="1"/>
</dbReference>
<dbReference type="GO" id="GO:0005524">
    <property type="term" value="F:ATP binding"/>
    <property type="evidence" value="ECO:0007669"/>
    <property type="project" value="UniProtKB-KW"/>
</dbReference>
<keyword evidence="1" id="KW-0436">Ligase</keyword>
<accession>A0A7L2A4P3</accession>
<keyword evidence="2" id="KW-0547">Nucleotide-binding</keyword>
<dbReference type="InterPro" id="IPR004344">
    <property type="entry name" value="TTL/TTLL_fam"/>
</dbReference>
<sequence>SVPSINLSGCKYESVRRAAQHCGLKEAGENEEWTVYWTDSTVTLDRLMEMKRFQKINHFPGMIELCRKDLLARNLNRMLRLFPKEYNIFPRTWCLPAEEGEAAHLLFLGTRAQTLTCFGTHRGDLFRRPPTTDGDVCKEKPFLIDGFKFDMRIYVLVTSCDPLRIFLYKEGLARFATMRYIDHSTRNLGDICMHLTNYAINKHNENFITDDTVGSKRKLSTLNAWMAEHSYDTSKLWADIDDIVIKTLISAHPVLKHNYQSCFSNYTTGCACFEILGFDILLDRRLKPWLLEV</sequence>
<feature type="non-terminal residue" evidence="4">
    <location>
        <position position="1"/>
    </location>
</feature>
<dbReference type="Pfam" id="PF03133">
    <property type="entry name" value="TTL"/>
    <property type="match status" value="2"/>
</dbReference>
<feature type="non-terminal residue" evidence="4">
    <location>
        <position position="293"/>
    </location>
</feature>
<gene>
    <name evidence="4" type="primary">Ttll13</name>
    <name evidence="4" type="ORF">LEILUT_R07670</name>
</gene>
<protein>
    <submittedName>
        <fullName evidence="4">TTL13 polyglutamylase</fullName>
    </submittedName>
</protein>
<proteinExistence type="predicted"/>
<dbReference type="GO" id="GO:0036064">
    <property type="term" value="C:ciliary basal body"/>
    <property type="evidence" value="ECO:0007669"/>
    <property type="project" value="TreeGrafter"/>
</dbReference>
<keyword evidence="5" id="KW-1185">Reference proteome</keyword>
<evidence type="ECO:0000256" key="1">
    <source>
        <dbReference type="ARBA" id="ARBA00022598"/>
    </source>
</evidence>
<evidence type="ECO:0000313" key="4">
    <source>
        <dbReference type="EMBL" id="NXP40968.1"/>
    </source>
</evidence>
<evidence type="ECO:0000256" key="3">
    <source>
        <dbReference type="ARBA" id="ARBA00022840"/>
    </source>
</evidence>
<dbReference type="AlphaFoldDB" id="A0A7L2A4P3"/>
<name>A0A7L2A4P3_LEILU</name>
<comment type="caution">
    <text evidence="4">The sequence shown here is derived from an EMBL/GenBank/DDBJ whole genome shotgun (WGS) entry which is preliminary data.</text>
</comment>
<dbReference type="PANTHER" id="PTHR12241">
    <property type="entry name" value="TUBULIN POLYGLUTAMYLASE"/>
    <property type="match status" value="1"/>
</dbReference>
<dbReference type="GO" id="GO:0070740">
    <property type="term" value="F:tubulin-glutamic acid ligase activity"/>
    <property type="evidence" value="ECO:0007669"/>
    <property type="project" value="TreeGrafter"/>
</dbReference>
<keyword evidence="3" id="KW-0067">ATP-binding</keyword>
<dbReference type="PANTHER" id="PTHR12241:SF91">
    <property type="entry name" value="TUBULIN POLYGLUTAMYLASE TTLL13"/>
    <property type="match status" value="1"/>
</dbReference>
<dbReference type="GO" id="GO:0015631">
    <property type="term" value="F:tubulin binding"/>
    <property type="evidence" value="ECO:0007669"/>
    <property type="project" value="TreeGrafter"/>
</dbReference>
<dbReference type="Proteomes" id="UP000524007">
    <property type="component" value="Unassembled WGS sequence"/>
</dbReference>
<dbReference type="GO" id="GO:0000226">
    <property type="term" value="P:microtubule cytoskeleton organization"/>
    <property type="evidence" value="ECO:0007669"/>
    <property type="project" value="TreeGrafter"/>
</dbReference>
<dbReference type="PROSITE" id="PS51221">
    <property type="entry name" value="TTL"/>
    <property type="match status" value="1"/>
</dbReference>
<dbReference type="EMBL" id="VXBY01003853">
    <property type="protein sequence ID" value="NXP40968.1"/>
    <property type="molecule type" value="Genomic_DNA"/>
</dbReference>
<organism evidence="4 5">
    <name type="scientific">Leiothrix lutea</name>
    <name type="common">Red-billed leiothrix</name>
    <name type="synonym">Sylvia lutea</name>
    <dbReference type="NCBI Taxonomy" id="36275"/>
    <lineage>
        <taxon>Eukaryota</taxon>
        <taxon>Metazoa</taxon>
        <taxon>Chordata</taxon>
        <taxon>Craniata</taxon>
        <taxon>Vertebrata</taxon>
        <taxon>Euteleostomi</taxon>
        <taxon>Archelosauria</taxon>
        <taxon>Archosauria</taxon>
        <taxon>Dinosauria</taxon>
        <taxon>Saurischia</taxon>
        <taxon>Theropoda</taxon>
        <taxon>Coelurosauria</taxon>
        <taxon>Aves</taxon>
        <taxon>Neognathae</taxon>
        <taxon>Neoaves</taxon>
        <taxon>Telluraves</taxon>
        <taxon>Australaves</taxon>
        <taxon>Passeriformes</taxon>
        <taxon>Sylvioidea</taxon>
        <taxon>Leiothrichidae</taxon>
        <taxon>Leiothrix</taxon>
    </lineage>
</organism>